<protein>
    <submittedName>
        <fullName evidence="2">Uncharacterized protein</fullName>
    </submittedName>
</protein>
<keyword evidence="1" id="KW-1133">Transmembrane helix</keyword>
<keyword evidence="1" id="KW-0472">Membrane</keyword>
<name>A0A0F9MPS4_9ZZZZ</name>
<feature type="transmembrane region" description="Helical" evidence="1">
    <location>
        <begin position="28"/>
        <end position="48"/>
    </location>
</feature>
<proteinExistence type="predicted"/>
<gene>
    <name evidence="2" type="ORF">LCGC14_1433350</name>
</gene>
<accession>A0A0F9MPS4</accession>
<dbReference type="AlphaFoldDB" id="A0A0F9MPS4"/>
<reference evidence="2" key="1">
    <citation type="journal article" date="2015" name="Nature">
        <title>Complex archaea that bridge the gap between prokaryotes and eukaryotes.</title>
        <authorList>
            <person name="Spang A."/>
            <person name="Saw J.H."/>
            <person name="Jorgensen S.L."/>
            <person name="Zaremba-Niedzwiedzka K."/>
            <person name="Martijn J."/>
            <person name="Lind A.E."/>
            <person name="van Eijk R."/>
            <person name="Schleper C."/>
            <person name="Guy L."/>
            <person name="Ettema T.J."/>
        </authorList>
    </citation>
    <scope>NUCLEOTIDE SEQUENCE</scope>
</reference>
<comment type="caution">
    <text evidence="2">The sequence shown here is derived from an EMBL/GenBank/DDBJ whole genome shotgun (WGS) entry which is preliminary data.</text>
</comment>
<dbReference type="EMBL" id="LAZR01009687">
    <property type="protein sequence ID" value="KKM71172.1"/>
    <property type="molecule type" value="Genomic_DNA"/>
</dbReference>
<keyword evidence="1" id="KW-0812">Transmembrane</keyword>
<sequence length="75" mass="8404">MPEKICDVPCPVVDDKLEKVWIGIKDKVSLKIFIPTVMLIIGLGWYMAKEINSINVSIGKIEIQLQFMNGKGEGK</sequence>
<organism evidence="2">
    <name type="scientific">marine sediment metagenome</name>
    <dbReference type="NCBI Taxonomy" id="412755"/>
    <lineage>
        <taxon>unclassified sequences</taxon>
        <taxon>metagenomes</taxon>
        <taxon>ecological metagenomes</taxon>
    </lineage>
</organism>
<evidence type="ECO:0000313" key="2">
    <source>
        <dbReference type="EMBL" id="KKM71172.1"/>
    </source>
</evidence>
<evidence type="ECO:0000256" key="1">
    <source>
        <dbReference type="SAM" id="Phobius"/>
    </source>
</evidence>